<dbReference type="InterPro" id="IPR050261">
    <property type="entry name" value="FrsA_esterase"/>
</dbReference>
<keyword evidence="1" id="KW-0378">Hydrolase</keyword>
<gene>
    <name evidence="3" type="ORF">J2Z40_001700</name>
</gene>
<dbReference type="PANTHER" id="PTHR22946">
    <property type="entry name" value="DIENELACTONE HYDROLASE DOMAIN-CONTAINING PROTEIN-RELATED"/>
    <property type="match status" value="1"/>
</dbReference>
<dbReference type="InterPro" id="IPR029058">
    <property type="entry name" value="AB_hydrolase_fold"/>
</dbReference>
<feature type="domain" description="Peptidase S9 prolyl oligopeptidase catalytic" evidence="2">
    <location>
        <begin position="97"/>
        <end position="242"/>
    </location>
</feature>
<dbReference type="SUPFAM" id="SSF53474">
    <property type="entry name" value="alpha/beta-Hydrolases"/>
    <property type="match status" value="1"/>
</dbReference>
<dbReference type="Proteomes" id="UP001519293">
    <property type="component" value="Unassembled WGS sequence"/>
</dbReference>
<dbReference type="Gene3D" id="3.40.50.1820">
    <property type="entry name" value="alpha/beta hydrolase"/>
    <property type="match status" value="1"/>
</dbReference>
<name>A0ABS4RE01_9BACI</name>
<evidence type="ECO:0000259" key="2">
    <source>
        <dbReference type="Pfam" id="PF00326"/>
    </source>
</evidence>
<organism evidence="3 4">
    <name type="scientific">Cytobacillus eiseniae</name>
    <dbReference type="NCBI Taxonomy" id="762947"/>
    <lineage>
        <taxon>Bacteria</taxon>
        <taxon>Bacillati</taxon>
        <taxon>Bacillota</taxon>
        <taxon>Bacilli</taxon>
        <taxon>Bacillales</taxon>
        <taxon>Bacillaceae</taxon>
        <taxon>Cytobacillus</taxon>
    </lineage>
</organism>
<dbReference type="PANTHER" id="PTHR22946:SF9">
    <property type="entry name" value="POLYKETIDE TRANSFERASE AF380"/>
    <property type="match status" value="1"/>
</dbReference>
<comment type="caution">
    <text evidence="3">The sequence shown here is derived from an EMBL/GenBank/DDBJ whole genome shotgun (WGS) entry which is preliminary data.</text>
</comment>
<dbReference type="EMBL" id="JAGIKZ010000007">
    <property type="protein sequence ID" value="MBP2241138.1"/>
    <property type="molecule type" value="Genomic_DNA"/>
</dbReference>
<dbReference type="InterPro" id="IPR001375">
    <property type="entry name" value="Peptidase_S9_cat"/>
</dbReference>
<proteinExistence type="predicted"/>
<dbReference type="Pfam" id="PF00326">
    <property type="entry name" value="Peptidase_S9"/>
    <property type="match status" value="1"/>
</dbReference>
<evidence type="ECO:0000313" key="3">
    <source>
        <dbReference type="EMBL" id="MBP2241138.1"/>
    </source>
</evidence>
<reference evidence="3 4" key="1">
    <citation type="submission" date="2021-03" db="EMBL/GenBank/DDBJ databases">
        <title>Genomic Encyclopedia of Type Strains, Phase IV (KMG-IV): sequencing the most valuable type-strain genomes for metagenomic binning, comparative biology and taxonomic classification.</title>
        <authorList>
            <person name="Goeker M."/>
        </authorList>
    </citation>
    <scope>NUCLEOTIDE SEQUENCE [LARGE SCALE GENOMIC DNA]</scope>
    <source>
        <strain evidence="3 4">DSM 26675</strain>
    </source>
</reference>
<evidence type="ECO:0000256" key="1">
    <source>
        <dbReference type="ARBA" id="ARBA00022801"/>
    </source>
</evidence>
<sequence length="255" mass="29415">MIGIEKKNINDIPLLHIVAANKKDEKLPLIMFVHGFKSIKEKNLHYAYFLAEKGYRVILPEALHHGGRSDGISGNQMMYQFWDIILQTISELEIIKNSLEKEHLIDASRIGLVGTSMGGMITLGALTKYPWIKAATCLMGMPYYEKFAQLQLDEMRKNGLEIPLAEDKIAFLMDKLKSFDLSMQTEKLAGRPLLFWHGEKDPVVPFEYTYHFYETIKPLYEQQPEKLKFIVDEKAGHKVSNEGISQTVRWFELYV</sequence>
<dbReference type="RefSeq" id="WP_066392748.1">
    <property type="nucleotide sequence ID" value="NZ_JAGIKZ010000007.1"/>
</dbReference>
<accession>A0ABS4RE01</accession>
<evidence type="ECO:0000313" key="4">
    <source>
        <dbReference type="Proteomes" id="UP001519293"/>
    </source>
</evidence>
<keyword evidence="4" id="KW-1185">Reference proteome</keyword>
<protein>
    <submittedName>
        <fullName evidence="3">Fermentation-respiration switch protein FrsA (DUF1100 family)</fullName>
    </submittedName>
</protein>
<dbReference type="NCBIfam" id="NF007857">
    <property type="entry name" value="PRK10566.1"/>
    <property type="match status" value="1"/>
</dbReference>